<dbReference type="AlphaFoldDB" id="A0AAD1R9G0"/>
<evidence type="ECO:0000313" key="3">
    <source>
        <dbReference type="Proteomes" id="UP001295444"/>
    </source>
</evidence>
<accession>A0AAD1R9G0</accession>
<proteinExistence type="predicted"/>
<sequence>MIAAAVAASMEKALAKSFQLEQDTSKPIPKRAHYGAESEDSDSSRERSHPPKHHWKGEAMGPRKSKGKAPAKRRQDTSRSSQKPTQASSMEEDAGPSHALAVVDEWQTAASDQEESDWDSAAKTDPYLIGEQTLGEPQDSVATTMDTPQEGSEIFLDNFGL</sequence>
<keyword evidence="3" id="KW-1185">Reference proteome</keyword>
<feature type="compositionally biased region" description="Basic residues" evidence="1">
    <location>
        <begin position="63"/>
        <end position="72"/>
    </location>
</feature>
<evidence type="ECO:0000256" key="1">
    <source>
        <dbReference type="SAM" id="MobiDB-lite"/>
    </source>
</evidence>
<protein>
    <submittedName>
        <fullName evidence="2">Uncharacterized protein</fullName>
    </submittedName>
</protein>
<dbReference type="Proteomes" id="UP001295444">
    <property type="component" value="Chromosome 02"/>
</dbReference>
<organism evidence="2 3">
    <name type="scientific">Pelobates cultripes</name>
    <name type="common">Western spadefoot toad</name>
    <dbReference type="NCBI Taxonomy" id="61616"/>
    <lineage>
        <taxon>Eukaryota</taxon>
        <taxon>Metazoa</taxon>
        <taxon>Chordata</taxon>
        <taxon>Craniata</taxon>
        <taxon>Vertebrata</taxon>
        <taxon>Euteleostomi</taxon>
        <taxon>Amphibia</taxon>
        <taxon>Batrachia</taxon>
        <taxon>Anura</taxon>
        <taxon>Pelobatoidea</taxon>
        <taxon>Pelobatidae</taxon>
        <taxon>Pelobates</taxon>
    </lineage>
</organism>
<feature type="region of interest" description="Disordered" evidence="1">
    <location>
        <begin position="17"/>
        <end position="161"/>
    </location>
</feature>
<name>A0AAD1R9G0_PELCU</name>
<feature type="compositionally biased region" description="Polar residues" evidence="1">
    <location>
        <begin position="78"/>
        <end position="89"/>
    </location>
</feature>
<dbReference type="EMBL" id="OW240913">
    <property type="protein sequence ID" value="CAH2245715.1"/>
    <property type="molecule type" value="Genomic_DNA"/>
</dbReference>
<reference evidence="2" key="1">
    <citation type="submission" date="2022-03" db="EMBL/GenBank/DDBJ databases">
        <authorList>
            <person name="Alioto T."/>
            <person name="Alioto T."/>
            <person name="Gomez Garrido J."/>
        </authorList>
    </citation>
    <scope>NUCLEOTIDE SEQUENCE</scope>
</reference>
<evidence type="ECO:0000313" key="2">
    <source>
        <dbReference type="EMBL" id="CAH2245715.1"/>
    </source>
</evidence>
<gene>
    <name evidence="2" type="ORF">PECUL_23A022689</name>
</gene>
<feature type="compositionally biased region" description="Polar residues" evidence="1">
    <location>
        <begin position="140"/>
        <end position="150"/>
    </location>
</feature>